<protein>
    <submittedName>
        <fullName evidence="2">GNAT family N-acetyltransferase</fullName>
        <ecNumber evidence="2">2.3.1.-</ecNumber>
    </submittedName>
</protein>
<comment type="caution">
    <text evidence="2">The sequence shown here is derived from an EMBL/GenBank/DDBJ whole genome shotgun (WGS) entry which is preliminary data.</text>
</comment>
<dbReference type="RefSeq" id="WP_248251232.1">
    <property type="nucleotide sequence ID" value="NZ_JAIWJX010000002.1"/>
</dbReference>
<dbReference type="AlphaFoldDB" id="A0A9X1X991"/>
<name>A0A9X1X991_9BACL</name>
<evidence type="ECO:0000313" key="2">
    <source>
        <dbReference type="EMBL" id="MCK6255405.1"/>
    </source>
</evidence>
<keyword evidence="2" id="KW-0012">Acyltransferase</keyword>
<dbReference type="Pfam" id="PF00583">
    <property type="entry name" value="Acetyltransf_1"/>
    <property type="match status" value="1"/>
</dbReference>
<keyword evidence="2" id="KW-0808">Transferase</keyword>
<dbReference type="Gene3D" id="3.40.630.30">
    <property type="match status" value="1"/>
</dbReference>
<organism evidence="2 3">
    <name type="scientific">Fictibacillus marinisediminis</name>
    <dbReference type="NCBI Taxonomy" id="2878389"/>
    <lineage>
        <taxon>Bacteria</taxon>
        <taxon>Bacillati</taxon>
        <taxon>Bacillota</taxon>
        <taxon>Bacilli</taxon>
        <taxon>Bacillales</taxon>
        <taxon>Fictibacillaceae</taxon>
        <taxon>Fictibacillus</taxon>
    </lineage>
</organism>
<evidence type="ECO:0000259" key="1">
    <source>
        <dbReference type="PROSITE" id="PS51186"/>
    </source>
</evidence>
<dbReference type="GO" id="GO:0016747">
    <property type="term" value="F:acyltransferase activity, transferring groups other than amino-acyl groups"/>
    <property type="evidence" value="ECO:0007669"/>
    <property type="project" value="InterPro"/>
</dbReference>
<feature type="domain" description="N-acetyltransferase" evidence="1">
    <location>
        <begin position="6"/>
        <end position="149"/>
    </location>
</feature>
<reference evidence="2" key="1">
    <citation type="submission" date="2021-09" db="EMBL/GenBank/DDBJ databases">
        <title>Genome analysis of Fictibacillus sp. KIGAM418 isolated from marine sediment.</title>
        <authorList>
            <person name="Seo M.-J."/>
            <person name="Cho E.-S."/>
            <person name="Hwang C.Y."/>
        </authorList>
    </citation>
    <scope>NUCLEOTIDE SEQUENCE</scope>
    <source>
        <strain evidence="2">KIGAM418</strain>
    </source>
</reference>
<dbReference type="PROSITE" id="PS51186">
    <property type="entry name" value="GNAT"/>
    <property type="match status" value="1"/>
</dbReference>
<dbReference type="InterPro" id="IPR000182">
    <property type="entry name" value="GNAT_dom"/>
</dbReference>
<sequence>MNITLERIPLEKKPVLRQMLELYRYDFSEFDGSDLNKEGRYGYTYLDAYWEEEGRYPFFIKAGEHYAGFILVRKNQGIYHMSEFFILKKYRKQGLGKAAAFAVFYQFPGDWDIAQIPQNKPAQAFWTSIIHDYTNGHFTDQFSDKDNVRFQTFTSVPQQTRIKEAIQ</sequence>
<gene>
    <name evidence="2" type="ORF">LCY76_02035</name>
</gene>
<evidence type="ECO:0000313" key="3">
    <source>
        <dbReference type="Proteomes" id="UP001139011"/>
    </source>
</evidence>
<dbReference type="SUPFAM" id="SSF55729">
    <property type="entry name" value="Acyl-CoA N-acyltransferases (Nat)"/>
    <property type="match status" value="1"/>
</dbReference>
<keyword evidence="3" id="KW-1185">Reference proteome</keyword>
<dbReference type="Proteomes" id="UP001139011">
    <property type="component" value="Unassembled WGS sequence"/>
</dbReference>
<proteinExistence type="predicted"/>
<dbReference type="EMBL" id="JAIWJX010000002">
    <property type="protein sequence ID" value="MCK6255405.1"/>
    <property type="molecule type" value="Genomic_DNA"/>
</dbReference>
<accession>A0A9X1X991</accession>
<dbReference type="InterPro" id="IPR016181">
    <property type="entry name" value="Acyl_CoA_acyltransferase"/>
</dbReference>
<dbReference type="CDD" id="cd04301">
    <property type="entry name" value="NAT_SF"/>
    <property type="match status" value="1"/>
</dbReference>
<dbReference type="EC" id="2.3.1.-" evidence="2"/>